<sequence length="451" mass="51877">MQFSRNRLYRALAVSAAFAFTAPAMAELSPEEVAKLGTELTPVGANPNANDDGTIPAWTGGLTSPPEGWEPEQGYIDPFPQDEVKFTITGDNLDQYRDKLSAGQIALLEKYDNFRMPVYETRRTAALPQKVYDTIKAEAPDVKLEGFGIKNLDGANVPFPIPENGLEAIWNHNVRYLGGGVERQYHWFPVQGDGDFYKVGFLEKRIFDENMDRQSENRLLNYTAKYTSPPTLEGTVQLVHEPIDQVEEVRSAWIYNVGQRRVRRAPDLAYDNANDGTEGIRVTDQFDAYNGAPDRYNWKLVGKKEIYVPYNAYKLSDKSLNYEKDILRTNTINSDLMRYELHRVWVVEATLRENSSHIYGKRTFYLDEDSWNVLMEDAYDTRGDLWRVAIHPLIQFYDVMVPWYRANIYHDLNNGSYLVSNLANEIDEPWEFGVKGRYIEFQPDALRRSGR</sequence>
<name>A0ABT7HGY1_9GAMM</name>
<accession>A0ABT7HGY1</accession>
<feature type="chain" id="PRO_5045801504" evidence="1">
    <location>
        <begin position="27"/>
        <end position="451"/>
    </location>
</feature>
<proteinExistence type="predicted"/>
<gene>
    <name evidence="2" type="ORF">QQF73_14010</name>
</gene>
<dbReference type="RefSeq" id="WP_219867842.1">
    <property type="nucleotide sequence ID" value="NZ_JASSQD010000002.1"/>
</dbReference>
<dbReference type="Proteomes" id="UP001223547">
    <property type="component" value="Unassembled WGS sequence"/>
</dbReference>
<evidence type="ECO:0000313" key="3">
    <source>
        <dbReference type="Proteomes" id="UP001223547"/>
    </source>
</evidence>
<evidence type="ECO:0000313" key="2">
    <source>
        <dbReference type="EMBL" id="MDK9558745.1"/>
    </source>
</evidence>
<evidence type="ECO:0000256" key="1">
    <source>
        <dbReference type="SAM" id="SignalP"/>
    </source>
</evidence>
<dbReference type="CDD" id="cd16329">
    <property type="entry name" value="LolA_like"/>
    <property type="match status" value="1"/>
</dbReference>
<keyword evidence="3" id="KW-1185">Reference proteome</keyword>
<keyword evidence="1" id="KW-0732">Signal</keyword>
<feature type="signal peptide" evidence="1">
    <location>
        <begin position="1"/>
        <end position="26"/>
    </location>
</feature>
<reference evidence="2 3" key="1">
    <citation type="submission" date="2023-05" db="EMBL/GenBank/DDBJ databases">
        <title>Marinobacter albus sp. nov., a marine bacterium isolated from sand in a coastal intertidal zone of huludao.</title>
        <authorList>
            <person name="Deng T."/>
        </authorList>
    </citation>
    <scope>NUCLEOTIDE SEQUENCE [LARGE SCALE GENOMIC DNA]</scope>
    <source>
        <strain evidence="2 3">M216</strain>
    </source>
</reference>
<comment type="caution">
    <text evidence="2">The sequence shown here is derived from an EMBL/GenBank/DDBJ whole genome shotgun (WGS) entry which is preliminary data.</text>
</comment>
<dbReference type="Pfam" id="PF07044">
    <property type="entry name" value="DUF1329"/>
    <property type="match status" value="1"/>
</dbReference>
<dbReference type="InterPro" id="IPR010752">
    <property type="entry name" value="DUF1329"/>
</dbReference>
<protein>
    <submittedName>
        <fullName evidence="2">DUF1329 domain-containing protein</fullName>
    </submittedName>
</protein>
<dbReference type="EMBL" id="JASSQD010000002">
    <property type="protein sequence ID" value="MDK9558745.1"/>
    <property type="molecule type" value="Genomic_DNA"/>
</dbReference>
<organism evidence="2 3">
    <name type="scientific">Marinobacter albus</name>
    <dbReference type="NCBI Taxonomy" id="3030833"/>
    <lineage>
        <taxon>Bacteria</taxon>
        <taxon>Pseudomonadati</taxon>
        <taxon>Pseudomonadota</taxon>
        <taxon>Gammaproteobacteria</taxon>
        <taxon>Pseudomonadales</taxon>
        <taxon>Marinobacteraceae</taxon>
        <taxon>Marinobacter</taxon>
    </lineage>
</organism>
<dbReference type="Gene3D" id="2.50.20.10">
    <property type="entry name" value="Lipoprotein localisation LolA/LolB/LppX"/>
    <property type="match status" value="1"/>
</dbReference>